<dbReference type="Proteomes" id="UP000063699">
    <property type="component" value="Chromosome"/>
</dbReference>
<keyword evidence="2" id="KW-0808">Transferase</keyword>
<dbReference type="KEGG" id="kphy:AOZ06_14615"/>
<dbReference type="STRING" id="860235.AOZ06_14615"/>
<protein>
    <submittedName>
        <fullName evidence="2">Polyphosphate glucokinase</fullName>
    </submittedName>
</protein>
<accession>A0A0N9HWV0</accession>
<dbReference type="GO" id="GO:0016301">
    <property type="term" value="F:kinase activity"/>
    <property type="evidence" value="ECO:0007669"/>
    <property type="project" value="UniProtKB-KW"/>
</dbReference>
<dbReference type="PANTHER" id="PTHR18964">
    <property type="entry name" value="ROK (REPRESSOR, ORF, KINASE) FAMILY"/>
    <property type="match status" value="1"/>
</dbReference>
<evidence type="ECO:0000256" key="1">
    <source>
        <dbReference type="ARBA" id="ARBA00006479"/>
    </source>
</evidence>
<evidence type="ECO:0000313" key="3">
    <source>
        <dbReference type="Proteomes" id="UP000063699"/>
    </source>
</evidence>
<dbReference type="Pfam" id="PF00480">
    <property type="entry name" value="ROK"/>
    <property type="match status" value="1"/>
</dbReference>
<sequence>MAGTRGFGVDIGGSGIKGCVVDLQAGTLVGERIRTNTPQPSTPDAIADVVAKTVEQFDWRGPVGVTLPTVVKHGKALSAANISKKWIGTDAHALFAERLGRQPHEIVVLNDADAAGMAEIRYGSDIDRSGVVVLLTFGTGIGSAVFLDGQLVPNTEFGHLEVDGHDAESKAAASVKEEHDLSWEEWAKRVTRYLRRLEDLIWPDLIIAGGGVSKKADKWLPLLDVRTKVVAAELRNDAGIVGAAVAADIGVQH</sequence>
<dbReference type="AlphaFoldDB" id="A0A0N9HWV0"/>
<evidence type="ECO:0000313" key="2">
    <source>
        <dbReference type="EMBL" id="ALG07984.1"/>
    </source>
</evidence>
<keyword evidence="3" id="KW-1185">Reference proteome</keyword>
<name>A0A0N9HWV0_9PSEU</name>
<dbReference type="PANTHER" id="PTHR18964:SF146">
    <property type="entry name" value="POLYPHOSPHATE GLUCOKINASE"/>
    <property type="match status" value="1"/>
</dbReference>
<dbReference type="Gene3D" id="3.30.420.40">
    <property type="match status" value="2"/>
</dbReference>
<dbReference type="EMBL" id="CP012752">
    <property type="protein sequence ID" value="ALG07984.1"/>
    <property type="molecule type" value="Genomic_DNA"/>
</dbReference>
<dbReference type="OrthoDB" id="849313at2"/>
<keyword evidence="2" id="KW-0418">Kinase</keyword>
<dbReference type="NCBIfam" id="NF045942">
    <property type="entry name" value="PolPhglucPhase"/>
    <property type="match status" value="1"/>
</dbReference>
<dbReference type="CDD" id="cd24058">
    <property type="entry name" value="ASKHA_NBD_ROK_PPGK"/>
    <property type="match status" value="1"/>
</dbReference>
<dbReference type="SUPFAM" id="SSF53067">
    <property type="entry name" value="Actin-like ATPase domain"/>
    <property type="match status" value="1"/>
</dbReference>
<reference evidence="2 3" key="1">
    <citation type="submission" date="2015-07" db="EMBL/GenBank/DDBJ databases">
        <title>Genome sequencing of Kibdelosporangium phytohabitans.</title>
        <authorList>
            <person name="Qin S."/>
            <person name="Xing K."/>
        </authorList>
    </citation>
    <scope>NUCLEOTIDE SEQUENCE [LARGE SCALE GENOMIC DNA]</scope>
    <source>
        <strain evidence="2 3">KLBMP1111</strain>
    </source>
</reference>
<gene>
    <name evidence="2" type="ORF">AOZ06_14615</name>
</gene>
<dbReference type="InterPro" id="IPR043129">
    <property type="entry name" value="ATPase_NBD"/>
</dbReference>
<proteinExistence type="inferred from homology"/>
<comment type="similarity">
    <text evidence="1">Belongs to the ROK (NagC/XylR) family.</text>
</comment>
<organism evidence="2 3">
    <name type="scientific">Kibdelosporangium phytohabitans</name>
    <dbReference type="NCBI Taxonomy" id="860235"/>
    <lineage>
        <taxon>Bacteria</taxon>
        <taxon>Bacillati</taxon>
        <taxon>Actinomycetota</taxon>
        <taxon>Actinomycetes</taxon>
        <taxon>Pseudonocardiales</taxon>
        <taxon>Pseudonocardiaceae</taxon>
        <taxon>Kibdelosporangium</taxon>
    </lineage>
</organism>
<dbReference type="RefSeq" id="WP_054289893.1">
    <property type="nucleotide sequence ID" value="NZ_CP012752.1"/>
</dbReference>
<dbReference type="InterPro" id="IPR000600">
    <property type="entry name" value="ROK"/>
</dbReference>